<dbReference type="Gene3D" id="1.10.20.140">
    <property type="match status" value="1"/>
</dbReference>
<evidence type="ECO:0000256" key="2">
    <source>
        <dbReference type="ARBA" id="ARBA00022679"/>
    </source>
</evidence>
<dbReference type="GO" id="GO:0005739">
    <property type="term" value="C:mitochondrion"/>
    <property type="evidence" value="ECO:0007669"/>
    <property type="project" value="TreeGrafter"/>
</dbReference>
<comment type="caution">
    <text evidence="8">The sequence shown here is derived from an EMBL/GenBank/DDBJ whole genome shotgun (WGS) entry which is preliminary data.</text>
</comment>
<dbReference type="InterPro" id="IPR018022">
    <property type="entry name" value="IPT"/>
</dbReference>
<evidence type="ECO:0000256" key="4">
    <source>
        <dbReference type="ARBA" id="ARBA00022840"/>
    </source>
</evidence>
<evidence type="ECO:0000256" key="6">
    <source>
        <dbReference type="RuleBase" id="RU003785"/>
    </source>
</evidence>
<evidence type="ECO:0000313" key="8">
    <source>
        <dbReference type="EMBL" id="KAF7322741.1"/>
    </source>
</evidence>
<evidence type="ECO:0000256" key="7">
    <source>
        <dbReference type="SAM" id="MobiDB-lite"/>
    </source>
</evidence>
<feature type="compositionally biased region" description="Basic residues" evidence="7">
    <location>
        <begin position="423"/>
        <end position="433"/>
    </location>
</feature>
<dbReference type="GO" id="GO:0005524">
    <property type="term" value="F:ATP binding"/>
    <property type="evidence" value="ECO:0007669"/>
    <property type="project" value="UniProtKB-KW"/>
</dbReference>
<comment type="catalytic activity">
    <reaction evidence="5">
        <text>adenosine(37) in tRNA + dimethylallyl diphosphate = N(6)-dimethylallyladenosine(37) in tRNA + diphosphate</text>
        <dbReference type="Rhea" id="RHEA:26482"/>
        <dbReference type="Rhea" id="RHEA-COMP:10162"/>
        <dbReference type="Rhea" id="RHEA-COMP:10375"/>
        <dbReference type="ChEBI" id="CHEBI:33019"/>
        <dbReference type="ChEBI" id="CHEBI:57623"/>
        <dbReference type="ChEBI" id="CHEBI:74411"/>
        <dbReference type="ChEBI" id="CHEBI:74415"/>
        <dbReference type="EC" id="2.5.1.75"/>
    </reaction>
</comment>
<proteinExistence type="inferred from homology"/>
<dbReference type="SUPFAM" id="SSF52540">
    <property type="entry name" value="P-loop containing nucleoside triphosphate hydrolases"/>
    <property type="match status" value="1"/>
</dbReference>
<dbReference type="HAMAP" id="MF_00185">
    <property type="entry name" value="IPP_trans"/>
    <property type="match status" value="1"/>
</dbReference>
<evidence type="ECO:0000256" key="5">
    <source>
        <dbReference type="RuleBase" id="RU003783"/>
    </source>
</evidence>
<dbReference type="Gene3D" id="3.40.50.300">
    <property type="entry name" value="P-loop containing nucleotide triphosphate hydrolases"/>
    <property type="match status" value="1"/>
</dbReference>
<dbReference type="PANTHER" id="PTHR11088:SF89">
    <property type="entry name" value="TRNA DIMETHYLALLYLTRANSFERASE"/>
    <property type="match status" value="1"/>
</dbReference>
<keyword evidence="3 6" id="KW-0547">Nucleotide-binding</keyword>
<accession>A0A8H6WML0</accession>
<comment type="similarity">
    <text evidence="1 6">Belongs to the IPP transferase family.</text>
</comment>
<gene>
    <name evidence="8" type="ORF">HMN09_00053000</name>
</gene>
<dbReference type="AlphaFoldDB" id="A0A8H6WML0"/>
<feature type="region of interest" description="Disordered" evidence="7">
    <location>
        <begin position="418"/>
        <end position="439"/>
    </location>
</feature>
<dbReference type="GO" id="GO:0052381">
    <property type="term" value="F:tRNA dimethylallyltransferase activity"/>
    <property type="evidence" value="ECO:0007669"/>
    <property type="project" value="UniProtKB-EC"/>
</dbReference>
<sequence>MLRPLIAVFGTTGVGKSNLAIQLALHLSTSQWNGARIINADAMQVYAGLDVLTNKVPEAEQQGVPHLLMGFKHPAEQYLVGQWVKDAINAIDESHRNNQVPIVVGGTSYWMYHLIFPDRLSQHAPIPMADTILASLASLPPELRELFNSLPSQQAPDAALDPDAAARAHRLLQALDPQMAARWHWKDTRKVFRSLCILKDTGRRPSDIVSEQSETVLKSRYNTLCLWLYAEPTALHPRLDDRVDEMLDRGLLDEVRALRRISEANESDYTLGIYQSIGYREFHGYLTAGAPADKMFREAVENMKTSTRQYAKRQISWIRNKLLPAVHAAEVPTYLLNATRIDENWANNVRDPAISIARRFLDSVPLPDPSSLSPLAATLLQGNVKSVDPAAVLCAQRKVVCESCTSDASKPFLVEESQLEAHRHSRSHRRSTKKMTPEEHRAANFARLKAAAVVPR</sequence>
<dbReference type="OrthoDB" id="775260at2759"/>
<keyword evidence="2 6" id="KW-0808">Transferase</keyword>
<keyword evidence="4 6" id="KW-0067">ATP-binding</keyword>
<evidence type="ECO:0000313" key="9">
    <source>
        <dbReference type="Proteomes" id="UP000613580"/>
    </source>
</evidence>
<name>A0A8H6WML0_MYCCL</name>
<dbReference type="Pfam" id="PF01715">
    <property type="entry name" value="IPPT"/>
    <property type="match status" value="1"/>
</dbReference>
<dbReference type="EC" id="2.5.1.75" evidence="5"/>
<evidence type="ECO:0000256" key="1">
    <source>
        <dbReference type="ARBA" id="ARBA00005842"/>
    </source>
</evidence>
<dbReference type="Proteomes" id="UP000613580">
    <property type="component" value="Unassembled WGS sequence"/>
</dbReference>
<dbReference type="NCBIfam" id="TIGR00174">
    <property type="entry name" value="miaA"/>
    <property type="match status" value="1"/>
</dbReference>
<dbReference type="EMBL" id="JACAZE010000001">
    <property type="protein sequence ID" value="KAF7322741.1"/>
    <property type="molecule type" value="Genomic_DNA"/>
</dbReference>
<evidence type="ECO:0000256" key="3">
    <source>
        <dbReference type="ARBA" id="ARBA00022741"/>
    </source>
</evidence>
<dbReference type="PANTHER" id="PTHR11088">
    <property type="entry name" value="TRNA DIMETHYLALLYLTRANSFERASE"/>
    <property type="match status" value="1"/>
</dbReference>
<dbReference type="InterPro" id="IPR027417">
    <property type="entry name" value="P-loop_NTPase"/>
</dbReference>
<organism evidence="8 9">
    <name type="scientific">Mycena chlorophos</name>
    <name type="common">Agaric fungus</name>
    <name type="synonym">Agaricus chlorophos</name>
    <dbReference type="NCBI Taxonomy" id="658473"/>
    <lineage>
        <taxon>Eukaryota</taxon>
        <taxon>Fungi</taxon>
        <taxon>Dikarya</taxon>
        <taxon>Basidiomycota</taxon>
        <taxon>Agaricomycotina</taxon>
        <taxon>Agaricomycetes</taxon>
        <taxon>Agaricomycetidae</taxon>
        <taxon>Agaricales</taxon>
        <taxon>Marasmiineae</taxon>
        <taxon>Mycenaceae</taxon>
        <taxon>Mycena</taxon>
    </lineage>
</organism>
<keyword evidence="9" id="KW-1185">Reference proteome</keyword>
<reference evidence="8" key="1">
    <citation type="submission" date="2020-05" db="EMBL/GenBank/DDBJ databases">
        <title>Mycena genomes resolve the evolution of fungal bioluminescence.</title>
        <authorList>
            <person name="Tsai I.J."/>
        </authorList>
    </citation>
    <scope>NUCLEOTIDE SEQUENCE</scope>
    <source>
        <strain evidence="8">110903Hualien_Pintung</strain>
    </source>
</reference>
<protein>
    <recommendedName>
        <fullName evidence="5">tRNA dimethylallyltransferase</fullName>
        <ecNumber evidence="5">2.5.1.75</ecNumber>
    </recommendedName>
</protein>
<keyword evidence="5" id="KW-0819">tRNA processing</keyword>
<dbReference type="GO" id="GO:0006400">
    <property type="term" value="P:tRNA modification"/>
    <property type="evidence" value="ECO:0007669"/>
    <property type="project" value="TreeGrafter"/>
</dbReference>
<dbReference type="InterPro" id="IPR039657">
    <property type="entry name" value="Dimethylallyltransferase"/>
</dbReference>